<evidence type="ECO:0000313" key="3">
    <source>
        <dbReference type="Proteomes" id="UP001230188"/>
    </source>
</evidence>
<dbReference type="Pfam" id="PF05517">
    <property type="entry name" value="p25-alpha"/>
    <property type="match status" value="1"/>
</dbReference>
<keyword evidence="3" id="KW-1185">Reference proteome</keyword>
<dbReference type="GO" id="GO:0001578">
    <property type="term" value="P:microtubule bundle formation"/>
    <property type="evidence" value="ECO:0007669"/>
    <property type="project" value="TreeGrafter"/>
</dbReference>
<dbReference type="SUPFAM" id="SSF47473">
    <property type="entry name" value="EF-hand"/>
    <property type="match status" value="1"/>
</dbReference>
<dbReference type="GO" id="GO:0046785">
    <property type="term" value="P:microtubule polymerization"/>
    <property type="evidence" value="ECO:0007669"/>
    <property type="project" value="InterPro"/>
</dbReference>
<dbReference type="GO" id="GO:0015631">
    <property type="term" value="F:tubulin binding"/>
    <property type="evidence" value="ECO:0007669"/>
    <property type="project" value="InterPro"/>
</dbReference>
<dbReference type="PANTHER" id="PTHR12932:SF9">
    <property type="entry name" value="TUBULIN POLYMERIZATION-PROMOTING PROTEIN HOMOLOG"/>
    <property type="match status" value="1"/>
</dbReference>
<reference evidence="2" key="1">
    <citation type="submission" date="2023-01" db="EMBL/GenBank/DDBJ databases">
        <title>Metagenome sequencing of chrysophaentin producing Chrysophaeum taylorii.</title>
        <authorList>
            <person name="Davison J."/>
            <person name="Bewley C."/>
        </authorList>
    </citation>
    <scope>NUCLEOTIDE SEQUENCE</scope>
    <source>
        <strain evidence="2">NIES-1699</strain>
    </source>
</reference>
<gene>
    <name evidence="2" type="ORF">CTAYLR_005307</name>
</gene>
<accession>A0AAD7XS82</accession>
<comment type="caution">
    <text evidence="2">The sequence shown here is derived from an EMBL/GenBank/DDBJ whole genome shotgun (WGS) entry which is preliminary data.</text>
</comment>
<dbReference type="EMBL" id="JAQMWT010000157">
    <property type="protein sequence ID" value="KAJ8608898.1"/>
    <property type="molecule type" value="Genomic_DNA"/>
</dbReference>
<dbReference type="InterPro" id="IPR008907">
    <property type="entry name" value="TPP/p25"/>
</dbReference>
<organism evidence="2 3">
    <name type="scientific">Chrysophaeum taylorii</name>
    <dbReference type="NCBI Taxonomy" id="2483200"/>
    <lineage>
        <taxon>Eukaryota</taxon>
        <taxon>Sar</taxon>
        <taxon>Stramenopiles</taxon>
        <taxon>Ochrophyta</taxon>
        <taxon>Pelagophyceae</taxon>
        <taxon>Pelagomonadales</taxon>
        <taxon>Pelagomonadaceae</taxon>
        <taxon>Chrysophaeum</taxon>
    </lineage>
</organism>
<dbReference type="Gene3D" id="1.10.238.10">
    <property type="entry name" value="EF-hand"/>
    <property type="match status" value="1"/>
</dbReference>
<proteinExistence type="inferred from homology"/>
<name>A0AAD7XS82_9STRA</name>
<evidence type="ECO:0000313" key="2">
    <source>
        <dbReference type="EMBL" id="KAJ8608898.1"/>
    </source>
</evidence>
<sequence length="166" mass="18586">MRRYYALPPGQSTNDVLKAIFRRYAPRGRLLDNAGFAKLCRQSPGGLYTETLTTTDADIIFAHAVPHGERRMDYNHFLEGLAEVALRKYPDASPMTAFAMLLIYHIFGLLVAEDDGDNDDARALQRVLADLNAPPYTHHLVTSLGRTSLDGRDFQGHGRKLQESLL</sequence>
<dbReference type="GO" id="GO:0032273">
    <property type="term" value="P:positive regulation of protein polymerization"/>
    <property type="evidence" value="ECO:0007669"/>
    <property type="project" value="TreeGrafter"/>
</dbReference>
<comment type="similarity">
    <text evidence="1">Belongs to the TPPP family.</text>
</comment>
<evidence type="ECO:0000256" key="1">
    <source>
        <dbReference type="ARBA" id="ARBA00010994"/>
    </source>
</evidence>
<dbReference type="Proteomes" id="UP001230188">
    <property type="component" value="Unassembled WGS sequence"/>
</dbReference>
<dbReference type="PANTHER" id="PTHR12932">
    <property type="entry name" value="P25 ALPHA-RELATED"/>
    <property type="match status" value="1"/>
</dbReference>
<dbReference type="AlphaFoldDB" id="A0AAD7XS82"/>
<protein>
    <submittedName>
        <fullName evidence="2">Uncharacterized protein</fullName>
    </submittedName>
</protein>
<dbReference type="InterPro" id="IPR011992">
    <property type="entry name" value="EF-hand-dom_pair"/>
</dbReference>
<dbReference type="GO" id="GO:0005874">
    <property type="term" value="C:microtubule"/>
    <property type="evidence" value="ECO:0007669"/>
    <property type="project" value="TreeGrafter"/>
</dbReference>